<name>A0A6N4VA19_9MYCO</name>
<dbReference type="SUPFAM" id="SSF51989">
    <property type="entry name" value="Glycosyl hydrolases family 6, cellulases"/>
    <property type="match status" value="1"/>
</dbReference>
<evidence type="ECO:0000256" key="2">
    <source>
        <dbReference type="ARBA" id="ARBA00022801"/>
    </source>
</evidence>
<dbReference type="KEGG" id="mpof:MPOR_19760"/>
<keyword evidence="5 9" id="KW-0119">Carbohydrate metabolism</keyword>
<dbReference type="PANTHER" id="PTHR34876:SF4">
    <property type="entry name" value="1,4-BETA-D-GLUCAN CELLOBIOHYDROLASE C-RELATED"/>
    <property type="match status" value="1"/>
</dbReference>
<keyword evidence="6 9" id="KW-0326">Glycosidase</keyword>
<dbReference type="PROSITE" id="PS00656">
    <property type="entry name" value="GLYCOSYL_HYDROL_F6_2"/>
    <property type="match status" value="1"/>
</dbReference>
<evidence type="ECO:0000313" key="12">
    <source>
        <dbReference type="Proteomes" id="UP000466785"/>
    </source>
</evidence>
<sequence>MAAVVVAVLASVVVISYSGWWNPSNTESLAGRDPANAELYIDPDMQSIAAAREDARFDPIATTPQAKWFTDWSTSETVQDDVGDYLDGAAAADAVPTVVLYRIPQRDCGSWSTGGAADEQEYRDWVKGAAAELKGHDDALVIIEPDALPQLGKCEQGDRLDTLTFAVDALATTGARVYIDAGHENWLSAAEAADRLSKVGVDKVRGFSLNVAAHYTTQREIAYAEDVRSELSKLGITDVHYVIDTGRNGAGPQGDNCNPPGARLGHEPQLFEGDALDGFLWVKNPGETDGACRGGPASGFWAPAALDLLGLDQDERTSSQLSAGWIRLGAVGGAGLVGLVAWALARRRTRDRLRGAAEHAARQVP</sequence>
<keyword evidence="10" id="KW-1133">Transmembrane helix</keyword>
<dbReference type="InterPro" id="IPR001524">
    <property type="entry name" value="Glyco_hydro_6_CS"/>
</dbReference>
<keyword evidence="10" id="KW-0472">Membrane</keyword>
<reference evidence="11 12" key="1">
    <citation type="journal article" date="2019" name="Emerg. Microbes Infect.">
        <title>Comprehensive subspecies identification of 175 nontuberculous mycobacteria species based on 7547 genomic profiles.</title>
        <authorList>
            <person name="Matsumoto Y."/>
            <person name="Kinjo T."/>
            <person name="Motooka D."/>
            <person name="Nabeya D."/>
            <person name="Jung N."/>
            <person name="Uechi K."/>
            <person name="Horii T."/>
            <person name="Iida T."/>
            <person name="Fujita J."/>
            <person name="Nakamura S."/>
        </authorList>
    </citation>
    <scope>NUCLEOTIDE SEQUENCE [LARGE SCALE GENOMIC DNA]</scope>
    <source>
        <strain evidence="11 12">JCM 12603</strain>
    </source>
</reference>
<dbReference type="EC" id="3.2.1.-" evidence="9"/>
<feature type="active site" description="Proton donor" evidence="8">
    <location>
        <position position="146"/>
    </location>
</feature>
<organism evidence="11 12">
    <name type="scientific">Mycolicibacterium poriferae</name>
    <dbReference type="NCBI Taxonomy" id="39694"/>
    <lineage>
        <taxon>Bacteria</taxon>
        <taxon>Bacillati</taxon>
        <taxon>Actinomycetota</taxon>
        <taxon>Actinomycetes</taxon>
        <taxon>Mycobacteriales</taxon>
        <taxon>Mycobacteriaceae</taxon>
        <taxon>Mycolicibacterium</taxon>
    </lineage>
</organism>
<accession>A0A6N4VA19</accession>
<dbReference type="Pfam" id="PF01341">
    <property type="entry name" value="Glyco_hydro_6"/>
    <property type="match status" value="1"/>
</dbReference>
<evidence type="ECO:0000256" key="6">
    <source>
        <dbReference type="ARBA" id="ARBA00023295"/>
    </source>
</evidence>
<evidence type="ECO:0000256" key="4">
    <source>
        <dbReference type="ARBA" id="ARBA00023157"/>
    </source>
</evidence>
<evidence type="ECO:0000256" key="9">
    <source>
        <dbReference type="RuleBase" id="RU361186"/>
    </source>
</evidence>
<proteinExistence type="inferred from homology"/>
<feature type="transmembrane region" description="Helical" evidence="10">
    <location>
        <begin position="325"/>
        <end position="345"/>
    </location>
</feature>
<comment type="similarity">
    <text evidence="9">Belongs to the glycosyl hydrolase family 6.</text>
</comment>
<keyword evidence="7 9" id="KW-0624">Polysaccharide degradation</keyword>
<dbReference type="RefSeq" id="WP_163673429.1">
    <property type="nucleotide sequence ID" value="NZ_AP022570.1"/>
</dbReference>
<evidence type="ECO:0000256" key="7">
    <source>
        <dbReference type="ARBA" id="ARBA00023326"/>
    </source>
</evidence>
<keyword evidence="3 9" id="KW-0136">Cellulose degradation</keyword>
<evidence type="ECO:0000313" key="11">
    <source>
        <dbReference type="EMBL" id="BBX50950.1"/>
    </source>
</evidence>
<evidence type="ECO:0000256" key="8">
    <source>
        <dbReference type="PROSITE-ProRule" id="PRU10057"/>
    </source>
</evidence>
<keyword evidence="1" id="KW-0732">Signal</keyword>
<dbReference type="AlphaFoldDB" id="A0A6N4VA19"/>
<dbReference type="GO" id="GO:0030245">
    <property type="term" value="P:cellulose catabolic process"/>
    <property type="evidence" value="ECO:0007669"/>
    <property type="project" value="UniProtKB-KW"/>
</dbReference>
<gene>
    <name evidence="11" type="ORF">MPOR_19760</name>
</gene>
<keyword evidence="4" id="KW-1015">Disulfide bond</keyword>
<evidence type="ECO:0000256" key="3">
    <source>
        <dbReference type="ARBA" id="ARBA00023001"/>
    </source>
</evidence>
<dbReference type="EMBL" id="AP022570">
    <property type="protein sequence ID" value="BBX50950.1"/>
    <property type="molecule type" value="Genomic_DNA"/>
</dbReference>
<dbReference type="GO" id="GO:0004553">
    <property type="term" value="F:hydrolase activity, hydrolyzing O-glycosyl compounds"/>
    <property type="evidence" value="ECO:0007669"/>
    <property type="project" value="InterPro"/>
</dbReference>
<keyword evidence="2 9" id="KW-0378">Hydrolase</keyword>
<keyword evidence="10" id="KW-0812">Transmembrane</keyword>
<dbReference type="PRINTS" id="PR00733">
    <property type="entry name" value="GLHYDRLASE6"/>
</dbReference>
<dbReference type="Gene3D" id="3.20.20.40">
    <property type="entry name" value="1, 4-beta cellobiohydrolase"/>
    <property type="match status" value="1"/>
</dbReference>
<keyword evidence="12" id="KW-1185">Reference proteome</keyword>
<dbReference type="PANTHER" id="PTHR34876">
    <property type="match status" value="1"/>
</dbReference>
<dbReference type="InterPro" id="IPR036434">
    <property type="entry name" value="Beta_cellobiohydrolase_sf"/>
</dbReference>
<evidence type="ECO:0000256" key="10">
    <source>
        <dbReference type="SAM" id="Phobius"/>
    </source>
</evidence>
<evidence type="ECO:0000256" key="5">
    <source>
        <dbReference type="ARBA" id="ARBA00023277"/>
    </source>
</evidence>
<dbReference type="Proteomes" id="UP000466785">
    <property type="component" value="Chromosome"/>
</dbReference>
<evidence type="ECO:0000256" key="1">
    <source>
        <dbReference type="ARBA" id="ARBA00022729"/>
    </source>
</evidence>
<protein>
    <recommendedName>
        <fullName evidence="9">Glucanase</fullName>
        <ecNumber evidence="9">3.2.1.-</ecNumber>
    </recommendedName>
</protein>
<dbReference type="InterPro" id="IPR016288">
    <property type="entry name" value="Beta_cellobiohydrolase"/>
</dbReference>